<keyword evidence="1" id="KW-0678">Repressor</keyword>
<keyword evidence="6" id="KW-1185">Reference proteome</keyword>
<reference evidence="5 6" key="1">
    <citation type="journal article" date="2018" name="J. Microbiol.">
        <title>Bacillus spongiae sp. nov., isolated from sponge of Jeju Island.</title>
        <authorList>
            <person name="Lee G.E."/>
            <person name="Im W.T."/>
            <person name="Park J.S."/>
        </authorList>
    </citation>
    <scope>NUCLEOTIDE SEQUENCE [LARGE SCALE GENOMIC DNA]</scope>
    <source>
        <strain evidence="5 6">135PIL107-10</strain>
    </source>
</reference>
<dbReference type="RefSeq" id="WP_336587422.1">
    <property type="nucleotide sequence ID" value="NZ_JBBAXC010000010.1"/>
</dbReference>
<accession>A0ABU8HFN5</accession>
<proteinExistence type="predicted"/>
<dbReference type="InterPro" id="IPR032551">
    <property type="entry name" value="BscR_C"/>
</dbReference>
<evidence type="ECO:0000256" key="2">
    <source>
        <dbReference type="ARBA" id="ARBA00023125"/>
    </source>
</evidence>
<keyword evidence="2 3" id="KW-0238">DNA-binding</keyword>
<evidence type="ECO:0000256" key="3">
    <source>
        <dbReference type="PROSITE-ProRule" id="PRU00335"/>
    </source>
</evidence>
<dbReference type="Pfam" id="PF16295">
    <property type="entry name" value="TetR_C_10"/>
    <property type="match status" value="1"/>
</dbReference>
<feature type="domain" description="HTH tetR-type" evidence="4">
    <location>
        <begin position="3"/>
        <end position="63"/>
    </location>
</feature>
<dbReference type="SUPFAM" id="SSF46689">
    <property type="entry name" value="Homeodomain-like"/>
    <property type="match status" value="1"/>
</dbReference>
<dbReference type="PRINTS" id="PR00455">
    <property type="entry name" value="HTHTETR"/>
</dbReference>
<comment type="caution">
    <text evidence="5">The sequence shown here is derived from an EMBL/GenBank/DDBJ whole genome shotgun (WGS) entry which is preliminary data.</text>
</comment>
<dbReference type="EMBL" id="JBBAXC010000010">
    <property type="protein sequence ID" value="MEI5907979.1"/>
    <property type="molecule type" value="Genomic_DNA"/>
</dbReference>
<sequence>MEATKRDAILEAALKLFANRNFDATTVPMIAESAKVGAGTIYRYFENKEGLLNVLFQKCITEFSEVITQSLSGSENNIRNKFHRIFNGLFTYTEERPEGVVFLSYQNHDLYLDEESRQMSQEFFEFLYHFIEEGKQEGVICELSPEVIISIVFGSFKEVYLNIRSGSIHYSKELIVDVENCCWNAIKR</sequence>
<evidence type="ECO:0000313" key="6">
    <source>
        <dbReference type="Proteomes" id="UP001312865"/>
    </source>
</evidence>
<organism evidence="5 6">
    <name type="scientific">Bacillus spongiae</name>
    <dbReference type="NCBI Taxonomy" id="2683610"/>
    <lineage>
        <taxon>Bacteria</taxon>
        <taxon>Bacillati</taxon>
        <taxon>Bacillota</taxon>
        <taxon>Bacilli</taxon>
        <taxon>Bacillales</taxon>
        <taxon>Bacillaceae</taxon>
        <taxon>Bacillus</taxon>
    </lineage>
</organism>
<dbReference type="InterPro" id="IPR036271">
    <property type="entry name" value="Tet_transcr_reg_TetR-rel_C_sf"/>
</dbReference>
<dbReference type="Gene3D" id="1.10.357.10">
    <property type="entry name" value="Tetracycline Repressor, domain 2"/>
    <property type="match status" value="1"/>
</dbReference>
<dbReference type="PROSITE" id="PS50977">
    <property type="entry name" value="HTH_TETR_2"/>
    <property type="match status" value="1"/>
</dbReference>
<dbReference type="InterPro" id="IPR050624">
    <property type="entry name" value="HTH-type_Tx_Regulator"/>
</dbReference>
<protein>
    <submittedName>
        <fullName evidence="5">TetR/AcrR family transcriptional regulator</fullName>
    </submittedName>
</protein>
<name>A0ABU8HFN5_9BACI</name>
<dbReference type="PANTHER" id="PTHR43479">
    <property type="entry name" value="ACREF/ENVCD OPERON REPRESSOR-RELATED"/>
    <property type="match status" value="1"/>
</dbReference>
<evidence type="ECO:0000256" key="1">
    <source>
        <dbReference type="ARBA" id="ARBA00022491"/>
    </source>
</evidence>
<dbReference type="Pfam" id="PF00440">
    <property type="entry name" value="TetR_N"/>
    <property type="match status" value="1"/>
</dbReference>
<feature type="DNA-binding region" description="H-T-H motif" evidence="3">
    <location>
        <begin position="26"/>
        <end position="45"/>
    </location>
</feature>
<dbReference type="InterPro" id="IPR009057">
    <property type="entry name" value="Homeodomain-like_sf"/>
</dbReference>
<dbReference type="SUPFAM" id="SSF48498">
    <property type="entry name" value="Tetracyclin repressor-like, C-terminal domain"/>
    <property type="match status" value="1"/>
</dbReference>
<dbReference type="PANTHER" id="PTHR43479:SF11">
    <property type="entry name" value="ACREF_ENVCD OPERON REPRESSOR-RELATED"/>
    <property type="match status" value="1"/>
</dbReference>
<dbReference type="InterPro" id="IPR001647">
    <property type="entry name" value="HTH_TetR"/>
</dbReference>
<gene>
    <name evidence="5" type="ORF">WAK64_13030</name>
</gene>
<evidence type="ECO:0000313" key="5">
    <source>
        <dbReference type="EMBL" id="MEI5907979.1"/>
    </source>
</evidence>
<evidence type="ECO:0000259" key="4">
    <source>
        <dbReference type="PROSITE" id="PS50977"/>
    </source>
</evidence>
<dbReference type="Proteomes" id="UP001312865">
    <property type="component" value="Unassembled WGS sequence"/>
</dbReference>